<feature type="compositionally biased region" description="Basic and acidic residues" evidence="1">
    <location>
        <begin position="93"/>
        <end position="112"/>
    </location>
</feature>
<dbReference type="EMBL" id="LHZZ01000487">
    <property type="protein sequence ID" value="KXV75900.1"/>
    <property type="molecule type" value="Genomic_DNA"/>
</dbReference>
<evidence type="ECO:0000256" key="1">
    <source>
        <dbReference type="SAM" id="MobiDB-lite"/>
    </source>
</evidence>
<accession>A0A149V6M5</accession>
<protein>
    <submittedName>
        <fullName evidence="2">Uncharacterized protein</fullName>
    </submittedName>
</protein>
<evidence type="ECO:0000313" key="2">
    <source>
        <dbReference type="EMBL" id="KXV75900.1"/>
    </source>
</evidence>
<sequence length="112" mass="12473">MRQFSQIIAECEDGQFNADLSDALRNLIGDLHNSAVSANGRAKGNMTVKIEFKLDGGVMTLTTDYSTKAPKAARAHSVFWATPENNLSRRNPKQRELELRTVPDSPREVRSI</sequence>
<evidence type="ECO:0000313" key="3">
    <source>
        <dbReference type="Proteomes" id="UP000075538"/>
    </source>
</evidence>
<proteinExistence type="predicted"/>
<organism evidence="2 3">
    <name type="scientific">Acetobacter malorum</name>
    <dbReference type="NCBI Taxonomy" id="178901"/>
    <lineage>
        <taxon>Bacteria</taxon>
        <taxon>Pseudomonadati</taxon>
        <taxon>Pseudomonadota</taxon>
        <taxon>Alphaproteobacteria</taxon>
        <taxon>Acetobacterales</taxon>
        <taxon>Acetobacteraceae</taxon>
        <taxon>Acetobacter</taxon>
    </lineage>
</organism>
<dbReference type="AlphaFoldDB" id="A0A149V6M5"/>
<dbReference type="Proteomes" id="UP000075538">
    <property type="component" value="Unassembled WGS sequence"/>
</dbReference>
<dbReference type="PATRIC" id="fig|178901.15.peg.1964"/>
<comment type="caution">
    <text evidence="2">The sequence shown here is derived from an EMBL/GenBank/DDBJ whole genome shotgun (WGS) entry which is preliminary data.</text>
</comment>
<feature type="region of interest" description="Disordered" evidence="1">
    <location>
        <begin position="84"/>
        <end position="112"/>
    </location>
</feature>
<reference evidence="2 3" key="1">
    <citation type="submission" date="2015-06" db="EMBL/GenBank/DDBJ databases">
        <title>Improved classification and identification of acetic acid bacteria using matrix-assisted laser desorption/ionization time-of-flight mass spectrometry; Gluconobacter nephelii and Gluconobacter uchimurae are later heterotypic synonyms of Gluconobacter japonicus and Gluconobacter oxydans, respectively.</title>
        <authorList>
            <person name="Li L."/>
            <person name="Cleenwerck I."/>
            <person name="De Vuyst L."/>
            <person name="Vandamme P."/>
        </authorList>
    </citation>
    <scope>NUCLEOTIDE SEQUENCE [LARGE SCALE GENOMIC DNA]</scope>
    <source>
        <strain evidence="2 3">LMG 1604</strain>
    </source>
</reference>
<gene>
    <name evidence="2" type="ORF">AD953_05985</name>
</gene>
<name>A0A149V6M5_9PROT</name>